<sequence>MDPSQDHAESPEERYDRIHRWLRQEVWPVLAPDGPSDPVPRSEWGRYLGYGSDE</sequence>
<name>A0A840I7I4_9ACTN</name>
<comment type="caution">
    <text evidence="2">The sequence shown here is derived from an EMBL/GenBank/DDBJ whole genome shotgun (WGS) entry which is preliminary data.</text>
</comment>
<evidence type="ECO:0008006" key="4">
    <source>
        <dbReference type="Google" id="ProtNLM"/>
    </source>
</evidence>
<evidence type="ECO:0000256" key="1">
    <source>
        <dbReference type="SAM" id="MobiDB-lite"/>
    </source>
</evidence>
<proteinExistence type="predicted"/>
<protein>
    <recommendedName>
        <fullName evidence="4">Acyl-CoA dehydrogenase</fullName>
    </recommendedName>
</protein>
<evidence type="ECO:0000313" key="2">
    <source>
        <dbReference type="EMBL" id="MBB4660849.1"/>
    </source>
</evidence>
<dbReference type="AlphaFoldDB" id="A0A840I7I4"/>
<keyword evidence="3" id="KW-1185">Reference proteome</keyword>
<dbReference type="Proteomes" id="UP000585272">
    <property type="component" value="Unassembled WGS sequence"/>
</dbReference>
<feature type="region of interest" description="Disordered" evidence="1">
    <location>
        <begin position="30"/>
        <end position="54"/>
    </location>
</feature>
<accession>A0A840I7I4</accession>
<dbReference type="RefSeq" id="WP_183338504.1">
    <property type="nucleotide sequence ID" value="NZ_JACHNU010000001.1"/>
</dbReference>
<dbReference type="EMBL" id="JACHNU010000001">
    <property type="protein sequence ID" value="MBB4660849.1"/>
    <property type="molecule type" value="Genomic_DNA"/>
</dbReference>
<organism evidence="2 3">
    <name type="scientific">Conexibacter arvalis</name>
    <dbReference type="NCBI Taxonomy" id="912552"/>
    <lineage>
        <taxon>Bacteria</taxon>
        <taxon>Bacillati</taxon>
        <taxon>Actinomycetota</taxon>
        <taxon>Thermoleophilia</taxon>
        <taxon>Solirubrobacterales</taxon>
        <taxon>Conexibacteraceae</taxon>
        <taxon>Conexibacter</taxon>
    </lineage>
</organism>
<reference evidence="2 3" key="1">
    <citation type="submission" date="2020-08" db="EMBL/GenBank/DDBJ databases">
        <title>Genomic Encyclopedia of Archaeal and Bacterial Type Strains, Phase II (KMG-II): from individual species to whole genera.</title>
        <authorList>
            <person name="Goeker M."/>
        </authorList>
    </citation>
    <scope>NUCLEOTIDE SEQUENCE [LARGE SCALE GENOMIC DNA]</scope>
    <source>
        <strain evidence="2 3">DSM 23288</strain>
    </source>
</reference>
<evidence type="ECO:0000313" key="3">
    <source>
        <dbReference type="Proteomes" id="UP000585272"/>
    </source>
</evidence>
<gene>
    <name evidence="2" type="ORF">BDZ31_000422</name>
</gene>